<dbReference type="SUPFAM" id="SSF110296">
    <property type="entry name" value="Oligoxyloglucan reducing end-specific cellobiohydrolase"/>
    <property type="match status" value="2"/>
</dbReference>
<comment type="caution">
    <text evidence="2">The sequence shown here is derived from an EMBL/GenBank/DDBJ whole genome shotgun (WGS) entry which is preliminary data.</text>
</comment>
<evidence type="ECO:0000313" key="3">
    <source>
        <dbReference type="Proteomes" id="UP000233618"/>
    </source>
</evidence>
<dbReference type="SMART" id="SM00089">
    <property type="entry name" value="PKD"/>
    <property type="match status" value="3"/>
</dbReference>
<dbReference type="Gene3D" id="2.130.10.10">
    <property type="entry name" value="YVTN repeat-like/Quinoprotein amine dehydrogenase"/>
    <property type="match status" value="2"/>
</dbReference>
<evidence type="ECO:0000259" key="1">
    <source>
        <dbReference type="PROSITE" id="PS50093"/>
    </source>
</evidence>
<name>A0A2N3I2R7_9BACT</name>
<dbReference type="InterPro" id="IPR000601">
    <property type="entry name" value="PKD_dom"/>
</dbReference>
<dbReference type="PROSITE" id="PS50093">
    <property type="entry name" value="PKD"/>
    <property type="match status" value="3"/>
</dbReference>
<dbReference type="SUPFAM" id="SSF49299">
    <property type="entry name" value="PKD domain"/>
    <property type="match status" value="3"/>
</dbReference>
<dbReference type="GO" id="GO:0010411">
    <property type="term" value="P:xyloglucan metabolic process"/>
    <property type="evidence" value="ECO:0007669"/>
    <property type="project" value="TreeGrafter"/>
</dbReference>
<organism evidence="2 3">
    <name type="scientific">Labilibaculum manganireducens</name>
    <dbReference type="NCBI Taxonomy" id="1940525"/>
    <lineage>
        <taxon>Bacteria</taxon>
        <taxon>Pseudomonadati</taxon>
        <taxon>Bacteroidota</taxon>
        <taxon>Bacteroidia</taxon>
        <taxon>Marinilabiliales</taxon>
        <taxon>Marinifilaceae</taxon>
        <taxon>Labilibaculum</taxon>
    </lineage>
</organism>
<feature type="domain" description="PKD" evidence="1">
    <location>
        <begin position="949"/>
        <end position="1034"/>
    </location>
</feature>
<dbReference type="InterPro" id="IPR013783">
    <property type="entry name" value="Ig-like_fold"/>
</dbReference>
<feature type="domain" description="PKD" evidence="1">
    <location>
        <begin position="1225"/>
        <end position="1311"/>
    </location>
</feature>
<dbReference type="EMBL" id="MVDE01000023">
    <property type="protein sequence ID" value="PKQ64586.1"/>
    <property type="molecule type" value="Genomic_DNA"/>
</dbReference>
<accession>A0A2N3I2R7</accession>
<keyword evidence="3" id="KW-1185">Reference proteome</keyword>
<dbReference type="RefSeq" id="WP_101310570.1">
    <property type="nucleotide sequence ID" value="NZ_MVDE01000023.1"/>
</dbReference>
<dbReference type="InterPro" id="IPR052025">
    <property type="entry name" value="Xyloglucanase_GH74"/>
</dbReference>
<dbReference type="InterPro" id="IPR015943">
    <property type="entry name" value="WD40/YVTN_repeat-like_dom_sf"/>
</dbReference>
<dbReference type="CDD" id="cd00146">
    <property type="entry name" value="PKD"/>
    <property type="match status" value="2"/>
</dbReference>
<proteinExistence type="predicted"/>
<dbReference type="NCBIfam" id="TIGR04183">
    <property type="entry name" value="Por_Secre_tail"/>
    <property type="match status" value="1"/>
</dbReference>
<evidence type="ECO:0000313" key="2">
    <source>
        <dbReference type="EMBL" id="PKQ64586.1"/>
    </source>
</evidence>
<feature type="domain" description="PKD" evidence="1">
    <location>
        <begin position="881"/>
        <end position="952"/>
    </location>
</feature>
<sequence length="1397" mass="152249">MKSIFTILLAITISFPILSQNRKLTVQKHSVLGVKNIVITEKTYNELTNRTLNKRKLAKIADKEAGKPKRADDPIARALYERNILKNPLTGQIPLNIKELEKAYVLSSASGLQSRLKTGGLSYTNSGPRNVGGRTRALAVDIANENIILAGGITGGMWKSADNGVSWTRTTKLEDHPSVTSIAQDPNNTAIWYYTTGELIGNSASEGGAPYRGNGLFKSTDNGDNWTSLTSTTSNTSEIYDPFDYAWNICVDPNNSDVYVATADGIKRSTDGGTSWTDVIESDSYYEDIICTPGGIKYASLSADGTTKGIYRSSTGNLNDWEDITPSGFPADYNRVVLAHATSNTTNDIVYILGETTGAGFQNHSFWKLTYNSSATTPATWVDRSQNLPEGGDGDTDVNGYNSQGSYNMVIKVAPDNENMVFIGGTNLLRSDDAFATKASPLSVGKSTDKSKTYWIGGYATENNVTQYPNHHPDVHALVFKNDNATLLCGHDGGISITNNYKQTDDTFSEPASEGDKSMPVDWEFLNNGYLTTQAYTVAVDNDIRTNKVLLSGFQDNGTWLAETSDSDQDWLAWGSGDGSYCSIFNLGNSLLTSSQSGTTYLEDNVTDEASYYWTRVDPEGATGQLFINPFIEDANNSEILYYAAGQYIWRNSNVFEIPKLQPNEATKNWEKLEISKASGTVSAMESSTFPAHILYYGTSTGKVYKIENSHSKWAKKTDITGTNMPAGNVISIDANPLNANEVLVGFSNYGIESIFNTTDGGTSWTPVSGNLEEINGTNNGPSVRSVAFMVSPTDTTYYAGTSTGLYSTTKLEGSSTIWTQQAINQIGTSVVSMIKARRDGFFAVATHGNGVFTADDDFSSAAPVALIGMTQDTIYKDDAINFMNRTIGDGITSWEWTFEGATPNTSVEEHPRDIAYNTAGTFKVSLKAKNSVGENIQEIVSAIVVKSVKAAFTASSTNVNVGTEVTFTDQSAGTPTSWNWSFPGGAPESSTEQNPVVTYSTVGTYNVKLTVGGESFNDTETKTAYITVLDADDFGDQLLYNVTDTDESKLSIYSFNGATSWGYTAGHNSYNMSQFAEKFEMVNPNLNVVRSIQLNPVIIEQKSSDPKIALKIWNGESLPETEIYSKEIAFSELQAQQFNEIILDSPIEVNSSFFVGYEVFYENPVDTFAVYHLPLDGDITWDNSAYLTYEGEWKSFSDGNIYAANSALAIKALVGYEENIAPPLKADFTANSTTTTTADNISFTDLSTGEIASWEWNFAGGTADDNTMQNPTVSYSEAGIYDVTLKVIGTNGTSNTNTKENYITVEIATAINELGEEVEKLMIYPNPLVNKSNVVFPNKTNQKYRLVVVDASGRVVRIIENITGDNVIINREQLKPGVHIINLSGEKIYKGKLLVK</sequence>
<dbReference type="PANTHER" id="PTHR43739:SF5">
    <property type="entry name" value="EXO-ALPHA-SIALIDASE"/>
    <property type="match status" value="1"/>
</dbReference>
<dbReference type="Pfam" id="PF18911">
    <property type="entry name" value="PKD_4"/>
    <property type="match status" value="2"/>
</dbReference>
<gene>
    <name evidence="2" type="ORF">BZG01_14490</name>
</gene>
<dbReference type="InterPro" id="IPR026444">
    <property type="entry name" value="Secre_tail"/>
</dbReference>
<dbReference type="Proteomes" id="UP000233618">
    <property type="component" value="Unassembled WGS sequence"/>
</dbReference>
<reference evidence="2 3" key="1">
    <citation type="journal article" date="2017" name="Front. Microbiol.">
        <title>Labilibaculum manganireducens gen. nov., sp. nov. and Labilibaculum filiforme sp. nov., Novel Bacteroidetes Isolated from Subsurface Sediments of the Baltic Sea.</title>
        <authorList>
            <person name="Vandieken V."/>
            <person name="Marshall I.P."/>
            <person name="Niemann H."/>
            <person name="Engelen B."/>
            <person name="Cypionka H."/>
        </authorList>
    </citation>
    <scope>NUCLEOTIDE SEQUENCE [LARGE SCALE GENOMIC DNA]</scope>
    <source>
        <strain evidence="2 3">59.10-2M</strain>
    </source>
</reference>
<dbReference type="Gene3D" id="2.60.40.10">
    <property type="entry name" value="Immunoglobulins"/>
    <property type="match status" value="3"/>
</dbReference>
<dbReference type="InterPro" id="IPR035986">
    <property type="entry name" value="PKD_dom_sf"/>
</dbReference>
<protein>
    <recommendedName>
        <fullName evidence="1">PKD domain-containing protein</fullName>
    </recommendedName>
</protein>
<dbReference type="PANTHER" id="PTHR43739">
    <property type="entry name" value="XYLOGLUCANASE (EUROFUNG)"/>
    <property type="match status" value="1"/>
</dbReference>
<dbReference type="InterPro" id="IPR022409">
    <property type="entry name" value="PKD/Chitinase_dom"/>
</dbReference>